<sequence length="309" mass="34668">MEVLPNCPRLKDLRVGFVDGKSSHPETTLRGLLSKVPQDKVLPLDNLELISVVTEIDAGILPHLLSLKSITLISDPNRTSIVSSHRALWRTFQVEGIRLEKITARPVTEALLEYIASYQGLNELALTTVGNSDQQKSDRLATQLFQKALPPHVATLQVLRVASKYEDLWCVGEHNIQDLRSLSVLRELEISFKYGNGQERGFDFSKIITTVLESIGQMRSLRSLILTCPFKHRKRRWNDHSWAHRARRIEDSLAIILPSLGTVDAPRYPSSILCGRNHFKLQPADSDITSAQYVVTATARGQGDSDIDE</sequence>
<dbReference type="Proteomes" id="UP001556367">
    <property type="component" value="Unassembled WGS sequence"/>
</dbReference>
<name>A0ABR3JUY3_9AGAR</name>
<accession>A0ABR3JUY3</accession>
<evidence type="ECO:0000313" key="2">
    <source>
        <dbReference type="Proteomes" id="UP001556367"/>
    </source>
</evidence>
<reference evidence="2" key="1">
    <citation type="submission" date="2024-06" db="EMBL/GenBank/DDBJ databases">
        <title>Multi-omics analyses provide insights into the biosynthesis of the anticancer antibiotic pleurotin in Hohenbuehelia grisea.</title>
        <authorList>
            <person name="Weaver J.A."/>
            <person name="Alberti F."/>
        </authorList>
    </citation>
    <scope>NUCLEOTIDE SEQUENCE [LARGE SCALE GENOMIC DNA]</scope>
    <source>
        <strain evidence="2">T-177</strain>
    </source>
</reference>
<dbReference type="EMBL" id="JASNQZ010000003">
    <property type="protein sequence ID" value="KAL0958922.1"/>
    <property type="molecule type" value="Genomic_DNA"/>
</dbReference>
<proteinExistence type="predicted"/>
<protein>
    <submittedName>
        <fullName evidence="1">Uncharacterized protein</fullName>
    </submittedName>
</protein>
<gene>
    <name evidence="1" type="ORF">HGRIS_014238</name>
</gene>
<comment type="caution">
    <text evidence="1">The sequence shown here is derived from an EMBL/GenBank/DDBJ whole genome shotgun (WGS) entry which is preliminary data.</text>
</comment>
<organism evidence="1 2">
    <name type="scientific">Hohenbuehelia grisea</name>
    <dbReference type="NCBI Taxonomy" id="104357"/>
    <lineage>
        <taxon>Eukaryota</taxon>
        <taxon>Fungi</taxon>
        <taxon>Dikarya</taxon>
        <taxon>Basidiomycota</taxon>
        <taxon>Agaricomycotina</taxon>
        <taxon>Agaricomycetes</taxon>
        <taxon>Agaricomycetidae</taxon>
        <taxon>Agaricales</taxon>
        <taxon>Pleurotineae</taxon>
        <taxon>Pleurotaceae</taxon>
        <taxon>Hohenbuehelia</taxon>
    </lineage>
</organism>
<evidence type="ECO:0000313" key="1">
    <source>
        <dbReference type="EMBL" id="KAL0958922.1"/>
    </source>
</evidence>
<keyword evidence="2" id="KW-1185">Reference proteome</keyword>